<comment type="caution">
    <text evidence="1">The sequence shown here is derived from an EMBL/GenBank/DDBJ whole genome shotgun (WGS) entry which is preliminary data.</text>
</comment>
<dbReference type="SUPFAM" id="SSF82784">
    <property type="entry name" value="OsmC-like"/>
    <property type="match status" value="1"/>
</dbReference>
<proteinExistence type="predicted"/>
<dbReference type="InterPro" id="IPR052924">
    <property type="entry name" value="OsmC/Ohr_hydroprdx_reductase"/>
</dbReference>
<dbReference type="InterPro" id="IPR015946">
    <property type="entry name" value="KH_dom-like_a/b"/>
</dbReference>
<dbReference type="Pfam" id="PF02566">
    <property type="entry name" value="OsmC"/>
    <property type="match status" value="1"/>
</dbReference>
<dbReference type="InterPro" id="IPR003718">
    <property type="entry name" value="OsmC/Ohr_fam"/>
</dbReference>
<name>A0ABP7SJU9_9PSEU</name>
<reference evidence="2" key="1">
    <citation type="journal article" date="2019" name="Int. J. Syst. Evol. Microbiol.">
        <title>The Global Catalogue of Microorganisms (GCM) 10K type strain sequencing project: providing services to taxonomists for standard genome sequencing and annotation.</title>
        <authorList>
            <consortium name="The Broad Institute Genomics Platform"/>
            <consortium name="The Broad Institute Genome Sequencing Center for Infectious Disease"/>
            <person name="Wu L."/>
            <person name="Ma J."/>
        </authorList>
    </citation>
    <scope>NUCLEOTIDE SEQUENCE [LARGE SCALE GENOMIC DNA]</scope>
    <source>
        <strain evidence="2">JCM 17342</strain>
    </source>
</reference>
<dbReference type="PANTHER" id="PTHR35368:SF1">
    <property type="entry name" value="HYDROPEROXIDE REDUCTASE"/>
    <property type="match status" value="1"/>
</dbReference>
<dbReference type="Proteomes" id="UP001501747">
    <property type="component" value="Unassembled WGS sequence"/>
</dbReference>
<dbReference type="Gene3D" id="3.30.300.20">
    <property type="match status" value="1"/>
</dbReference>
<accession>A0ABP7SJU9</accession>
<evidence type="ECO:0000313" key="2">
    <source>
        <dbReference type="Proteomes" id="UP001501747"/>
    </source>
</evidence>
<protein>
    <submittedName>
        <fullName evidence="1">OsmC family protein</fullName>
    </submittedName>
</protein>
<evidence type="ECO:0000313" key="1">
    <source>
        <dbReference type="EMBL" id="GAA4012717.1"/>
    </source>
</evidence>
<dbReference type="PANTHER" id="PTHR35368">
    <property type="entry name" value="HYDROPEROXIDE REDUCTASE"/>
    <property type="match status" value="1"/>
</dbReference>
<sequence>MPVDHIALSGLTEFPFPVSHSRQPLSGARMSLSEVIDATRDAVTDDVNRATVTFRTTNALVPGTPTQVSVEARGHGFAVDEPASLGGTDVAPNPVEYALAALGSCQVITYQFWAARLGIRVDGISVTVEGDLDVRGFFGFSEHIRPGFTAIRVQVSLTGPETRARYEELRWNADRHCPVLDLFRAETPTRTALAV</sequence>
<dbReference type="InterPro" id="IPR036102">
    <property type="entry name" value="OsmC/Ohrsf"/>
</dbReference>
<organism evidence="1 2">
    <name type="scientific">Allokutzneria multivorans</name>
    <dbReference type="NCBI Taxonomy" id="1142134"/>
    <lineage>
        <taxon>Bacteria</taxon>
        <taxon>Bacillati</taxon>
        <taxon>Actinomycetota</taxon>
        <taxon>Actinomycetes</taxon>
        <taxon>Pseudonocardiales</taxon>
        <taxon>Pseudonocardiaceae</taxon>
        <taxon>Allokutzneria</taxon>
    </lineage>
</organism>
<dbReference type="EMBL" id="BAABAL010000016">
    <property type="protein sequence ID" value="GAA4012717.1"/>
    <property type="molecule type" value="Genomic_DNA"/>
</dbReference>
<gene>
    <name evidence="1" type="ORF">GCM10022247_39120</name>
</gene>
<keyword evidence="2" id="KW-1185">Reference proteome</keyword>